<protein>
    <recommendedName>
        <fullName evidence="9">Glucan endo-1,3-beta-D-glucosidase</fullName>
    </recommendedName>
</protein>
<proteinExistence type="inferred from homology"/>
<keyword evidence="2" id="KW-0378">Hydrolase</keyword>
<evidence type="ECO:0008006" key="9">
    <source>
        <dbReference type="Google" id="ProtNLM"/>
    </source>
</evidence>
<dbReference type="PANTHER" id="PTHR32227">
    <property type="entry name" value="GLUCAN ENDO-1,3-BETA-GLUCOSIDASE BG1-RELATED-RELATED"/>
    <property type="match status" value="1"/>
</dbReference>
<dbReference type="AlphaFoldDB" id="A9RSU6"/>
<accession>A9RSU6</accession>
<organism evidence="6">
    <name type="scientific">Physcomitrium patens</name>
    <name type="common">Spreading-leaved earth moss</name>
    <name type="synonym">Physcomitrella patens</name>
    <dbReference type="NCBI Taxonomy" id="3218"/>
    <lineage>
        <taxon>Eukaryota</taxon>
        <taxon>Viridiplantae</taxon>
        <taxon>Streptophyta</taxon>
        <taxon>Embryophyta</taxon>
        <taxon>Bryophyta</taxon>
        <taxon>Bryophytina</taxon>
        <taxon>Bryopsida</taxon>
        <taxon>Funariidae</taxon>
        <taxon>Funariales</taxon>
        <taxon>Funariaceae</taxon>
        <taxon>Physcomitrium</taxon>
    </lineage>
</organism>
<comment type="similarity">
    <text evidence="1 4">Belongs to the glycosyl hydrolase 17 family.</text>
</comment>
<evidence type="ECO:0000256" key="4">
    <source>
        <dbReference type="RuleBase" id="RU004335"/>
    </source>
</evidence>
<dbReference type="Gramene" id="Pp3c17_5130V3.1">
    <property type="protein sequence ID" value="PAC:32906845.CDS.1"/>
    <property type="gene ID" value="Pp3c17_5130"/>
</dbReference>
<evidence type="ECO:0000256" key="2">
    <source>
        <dbReference type="ARBA" id="ARBA00022801"/>
    </source>
</evidence>
<gene>
    <name evidence="7" type="primary">LOC112294224</name>
    <name evidence="6" type="ORF">PHYPA_021664</name>
</gene>
<dbReference type="GO" id="GO:0005975">
    <property type="term" value="P:carbohydrate metabolic process"/>
    <property type="evidence" value="ECO:0007669"/>
    <property type="project" value="InterPro"/>
</dbReference>
<feature type="region of interest" description="Disordered" evidence="5">
    <location>
        <begin position="1"/>
        <end position="25"/>
    </location>
</feature>
<keyword evidence="8" id="KW-1185">Reference proteome</keyword>
<evidence type="ECO:0000313" key="6">
    <source>
        <dbReference type="EMBL" id="PNR35814.1"/>
    </source>
</evidence>
<dbReference type="RefSeq" id="XP_024400251.1">
    <property type="nucleotide sequence ID" value="XM_024544483.1"/>
</dbReference>
<dbReference type="Proteomes" id="UP000006727">
    <property type="component" value="Chromosome 17"/>
</dbReference>
<reference evidence="6 8" key="1">
    <citation type="journal article" date="2008" name="Science">
        <title>The Physcomitrella genome reveals evolutionary insights into the conquest of land by plants.</title>
        <authorList>
            <person name="Rensing S."/>
            <person name="Lang D."/>
            <person name="Zimmer A."/>
            <person name="Terry A."/>
            <person name="Salamov A."/>
            <person name="Shapiro H."/>
            <person name="Nishiyama T."/>
            <person name="Perroud P.-F."/>
            <person name="Lindquist E."/>
            <person name="Kamisugi Y."/>
            <person name="Tanahashi T."/>
            <person name="Sakakibara K."/>
            <person name="Fujita T."/>
            <person name="Oishi K."/>
            <person name="Shin-I T."/>
            <person name="Kuroki Y."/>
            <person name="Toyoda A."/>
            <person name="Suzuki Y."/>
            <person name="Hashimoto A."/>
            <person name="Yamaguchi K."/>
            <person name="Sugano A."/>
            <person name="Kohara Y."/>
            <person name="Fujiyama A."/>
            <person name="Anterola A."/>
            <person name="Aoki S."/>
            <person name="Ashton N."/>
            <person name="Barbazuk W.B."/>
            <person name="Barker E."/>
            <person name="Bennetzen J."/>
            <person name="Bezanilla M."/>
            <person name="Blankenship R."/>
            <person name="Cho S.H."/>
            <person name="Dutcher S."/>
            <person name="Estelle M."/>
            <person name="Fawcett J.A."/>
            <person name="Gundlach H."/>
            <person name="Hanada K."/>
            <person name="Heyl A."/>
            <person name="Hicks K.A."/>
            <person name="Hugh J."/>
            <person name="Lohr M."/>
            <person name="Mayer K."/>
            <person name="Melkozernov A."/>
            <person name="Murata T."/>
            <person name="Nelson D."/>
            <person name="Pils B."/>
            <person name="Prigge M."/>
            <person name="Reiss B."/>
            <person name="Renner T."/>
            <person name="Rombauts S."/>
            <person name="Rushton P."/>
            <person name="Sanderfoot A."/>
            <person name="Schween G."/>
            <person name="Shiu S.-H."/>
            <person name="Stueber K."/>
            <person name="Theodoulou F.L."/>
            <person name="Tu H."/>
            <person name="Van de Peer Y."/>
            <person name="Verrier P.J."/>
            <person name="Waters E."/>
            <person name="Wood A."/>
            <person name="Yang L."/>
            <person name="Cove D."/>
            <person name="Cuming A."/>
            <person name="Hasebe M."/>
            <person name="Lucas S."/>
            <person name="Mishler D.B."/>
            <person name="Reski R."/>
            <person name="Grigoriev I."/>
            <person name="Quatrano R.S."/>
            <person name="Boore J.L."/>
        </authorList>
    </citation>
    <scope>NUCLEOTIDE SEQUENCE [LARGE SCALE GENOMIC DNA]</scope>
    <source>
        <strain evidence="7 8">cv. Gransden 2004</strain>
    </source>
</reference>
<evidence type="ECO:0000313" key="7">
    <source>
        <dbReference type="EnsemblPlants" id="PAC:32906845.CDS.1"/>
    </source>
</evidence>
<evidence type="ECO:0000256" key="5">
    <source>
        <dbReference type="SAM" id="MobiDB-lite"/>
    </source>
</evidence>
<dbReference type="STRING" id="3218.A9RSU6"/>
<reference evidence="7" key="3">
    <citation type="submission" date="2020-12" db="UniProtKB">
        <authorList>
            <consortium name="EnsemblPlants"/>
        </authorList>
    </citation>
    <scope>IDENTIFICATION</scope>
</reference>
<dbReference type="EMBL" id="ABEU02000017">
    <property type="protein sequence ID" value="PNR35814.1"/>
    <property type="molecule type" value="Genomic_DNA"/>
</dbReference>
<dbReference type="EnsemblPlants" id="Pp3c17_5130V3.1">
    <property type="protein sequence ID" value="PAC:32906845.CDS.1"/>
    <property type="gene ID" value="Pp3c17_5130"/>
</dbReference>
<dbReference type="SUPFAM" id="SSF51445">
    <property type="entry name" value="(Trans)glycosidases"/>
    <property type="match status" value="1"/>
</dbReference>
<dbReference type="Gramene" id="Pp3c17_5130V3.2">
    <property type="protein sequence ID" value="PAC:32906846.CDS.1"/>
    <property type="gene ID" value="Pp3c17_5130"/>
</dbReference>
<evidence type="ECO:0000256" key="3">
    <source>
        <dbReference type="ARBA" id="ARBA00023295"/>
    </source>
</evidence>
<dbReference type="EnsemblPlants" id="Pp3c17_5130V3.2">
    <property type="protein sequence ID" value="PAC:32906846.CDS.1"/>
    <property type="gene ID" value="Pp3c17_5130"/>
</dbReference>
<dbReference type="GeneID" id="112294224"/>
<dbReference type="FunFam" id="3.20.20.80:FF:000010">
    <property type="entry name" value="glucan endo-1,3-beta-glucosidase, basic"/>
    <property type="match status" value="1"/>
</dbReference>
<reference evidence="6 8" key="2">
    <citation type="journal article" date="2018" name="Plant J.">
        <title>The Physcomitrella patens chromosome-scale assembly reveals moss genome structure and evolution.</title>
        <authorList>
            <person name="Lang D."/>
            <person name="Ullrich K.K."/>
            <person name="Murat F."/>
            <person name="Fuchs J."/>
            <person name="Jenkins J."/>
            <person name="Haas F.B."/>
            <person name="Piednoel M."/>
            <person name="Gundlach H."/>
            <person name="Van Bel M."/>
            <person name="Meyberg R."/>
            <person name="Vives C."/>
            <person name="Morata J."/>
            <person name="Symeonidi A."/>
            <person name="Hiss M."/>
            <person name="Muchero W."/>
            <person name="Kamisugi Y."/>
            <person name="Saleh O."/>
            <person name="Blanc G."/>
            <person name="Decker E.L."/>
            <person name="van Gessel N."/>
            <person name="Grimwood J."/>
            <person name="Hayes R.D."/>
            <person name="Graham S.W."/>
            <person name="Gunter L.E."/>
            <person name="McDaniel S.F."/>
            <person name="Hoernstein S.N.W."/>
            <person name="Larsson A."/>
            <person name="Li F.W."/>
            <person name="Perroud P.F."/>
            <person name="Phillips J."/>
            <person name="Ranjan P."/>
            <person name="Rokshar D.S."/>
            <person name="Rothfels C.J."/>
            <person name="Schneider L."/>
            <person name="Shu S."/>
            <person name="Stevenson D.W."/>
            <person name="Thummler F."/>
            <person name="Tillich M."/>
            <person name="Villarreal Aguilar J.C."/>
            <person name="Widiez T."/>
            <person name="Wong G.K."/>
            <person name="Wymore A."/>
            <person name="Zhang Y."/>
            <person name="Zimmer A.D."/>
            <person name="Quatrano R.S."/>
            <person name="Mayer K.F.X."/>
            <person name="Goodstein D."/>
            <person name="Casacuberta J.M."/>
            <person name="Vandepoele K."/>
            <person name="Reski R."/>
            <person name="Cuming A.C."/>
            <person name="Tuskan G.A."/>
            <person name="Maumus F."/>
            <person name="Salse J."/>
            <person name="Schmutz J."/>
            <person name="Rensing S.A."/>
        </authorList>
    </citation>
    <scope>NUCLEOTIDE SEQUENCE [LARGE SCALE GENOMIC DNA]</scope>
    <source>
        <strain evidence="7 8">cv. Gransden 2004</strain>
    </source>
</reference>
<dbReference type="OrthoDB" id="941679at2759"/>
<dbReference type="PaxDb" id="3218-PP1S26_167V6.1"/>
<evidence type="ECO:0000256" key="1">
    <source>
        <dbReference type="ARBA" id="ARBA00008773"/>
    </source>
</evidence>
<dbReference type="Pfam" id="PF00332">
    <property type="entry name" value="Glyco_hydro_17"/>
    <property type="match status" value="1"/>
</dbReference>
<sequence>MGSVEVGSDVPDLHYGGGKGSEKHRDRCPTTVGICYGRVADNLPSPPEVVSLLRSRGVTDVKIYDAAGDILRAFENSGIILSVAVPNEEVAGIADSQVMANSWVEKNIRPYPQTKIGSLGVGNEFLSDGRNDASKLVPAMNNIQQALESAGLNHIKVSTPLAFQLSVSYPPSAGQFADKDLSVVSGILDFVRRKNSVFMMNIYPFFAYRFDSVNIDINYALFNPNAPTINDSGRAYRNLFDAQVDSVYAAMSRLGYANTPLMITETGWASDGGGVGASLLNAKTYNNNLVQHVLRNGTPVRPNVKIQTFIFALFNENQKQGYPIEKNFGLYYPDKRPVYDIRLQA</sequence>
<dbReference type="InterPro" id="IPR044965">
    <property type="entry name" value="Glyco_hydro_17_plant"/>
</dbReference>
<dbReference type="InterPro" id="IPR000490">
    <property type="entry name" value="Glyco_hydro_17"/>
</dbReference>
<dbReference type="GO" id="GO:0004553">
    <property type="term" value="F:hydrolase activity, hydrolyzing O-glycosyl compounds"/>
    <property type="evidence" value="ECO:0007669"/>
    <property type="project" value="InterPro"/>
</dbReference>
<keyword evidence="3" id="KW-0326">Glycosidase</keyword>
<evidence type="ECO:0000313" key="8">
    <source>
        <dbReference type="Proteomes" id="UP000006727"/>
    </source>
</evidence>
<dbReference type="OMA" id="PLMITET"/>
<dbReference type="Gene3D" id="3.20.20.80">
    <property type="entry name" value="Glycosidases"/>
    <property type="match status" value="1"/>
</dbReference>
<dbReference type="InterPro" id="IPR017853">
    <property type="entry name" value="GH"/>
</dbReference>
<dbReference type="HOGENOM" id="CLU_024953_1_2_1"/>
<name>A9RSU6_PHYPA</name>